<evidence type="ECO:0000313" key="14">
    <source>
        <dbReference type="Proteomes" id="UP000837801"/>
    </source>
</evidence>
<proteinExistence type="inferred from homology"/>
<feature type="domain" description="TFIIF beta subunit HTH" evidence="11">
    <location>
        <begin position="331"/>
        <end position="395"/>
    </location>
</feature>
<accession>A0A9P0W031</accession>
<feature type="region of interest" description="Disordered" evidence="10">
    <location>
        <begin position="1"/>
        <end position="56"/>
    </location>
</feature>
<keyword evidence="7" id="KW-0539">Nucleus</keyword>
<dbReference type="SUPFAM" id="SSF46785">
    <property type="entry name" value="Winged helix' DNA-binding domain"/>
    <property type="match status" value="1"/>
</dbReference>
<dbReference type="GO" id="GO:0005674">
    <property type="term" value="C:transcription factor TFIIF complex"/>
    <property type="evidence" value="ECO:0007669"/>
    <property type="project" value="InterPro"/>
</dbReference>
<comment type="subcellular location">
    <subcellularLocation>
        <location evidence="1">Nucleus</location>
    </subcellularLocation>
</comment>
<keyword evidence="4" id="KW-0805">Transcription regulation</keyword>
<dbReference type="Proteomes" id="UP000837801">
    <property type="component" value="Unassembled WGS sequence"/>
</dbReference>
<evidence type="ECO:0000313" key="13">
    <source>
        <dbReference type="EMBL" id="CAH2354574.1"/>
    </source>
</evidence>
<evidence type="ECO:0000256" key="10">
    <source>
        <dbReference type="SAM" id="MobiDB-lite"/>
    </source>
</evidence>
<feature type="region of interest" description="Disordered" evidence="10">
    <location>
        <begin position="405"/>
        <end position="434"/>
    </location>
</feature>
<dbReference type="EMBL" id="CAKXYY010000017">
    <property type="protein sequence ID" value="CAH2354574.1"/>
    <property type="molecule type" value="Genomic_DNA"/>
</dbReference>
<dbReference type="PANTHER" id="PTHR10445">
    <property type="entry name" value="GENERAL TRANSCRIPTION FACTOR IIF SUBUNIT 2"/>
    <property type="match status" value="1"/>
</dbReference>
<dbReference type="GO" id="GO:0006367">
    <property type="term" value="P:transcription initiation at RNA polymerase II promoter"/>
    <property type="evidence" value="ECO:0007669"/>
    <property type="project" value="InterPro"/>
</dbReference>
<dbReference type="InterPro" id="IPR036390">
    <property type="entry name" value="WH_DNA-bd_sf"/>
</dbReference>
<evidence type="ECO:0000256" key="1">
    <source>
        <dbReference type="ARBA" id="ARBA00004123"/>
    </source>
</evidence>
<dbReference type="InterPro" id="IPR011039">
    <property type="entry name" value="TFIIF_interaction"/>
</dbReference>
<dbReference type="Pfam" id="PF02270">
    <property type="entry name" value="TFIIF_beta"/>
    <property type="match status" value="1"/>
</dbReference>
<keyword evidence="5" id="KW-0238">DNA-binding</keyword>
<dbReference type="AlphaFoldDB" id="A0A9P0W031"/>
<dbReference type="InterPro" id="IPR003196">
    <property type="entry name" value="TFIIF_beta"/>
</dbReference>
<evidence type="ECO:0000256" key="9">
    <source>
        <dbReference type="ARBA" id="ARBA00081863"/>
    </source>
</evidence>
<sequence>MSSVKTSPVKKGNTPVPADEGKTKIKQDPGVASNGSEGVEGGNEEDPDYSILSDPEDYLEENESLDMNLQNGSQKIWLVKLPRYLAEKWSNIDQIGGQQLGRVKIKQGTGANRKLQVKLVLDQQDQSIPQEYDISVLNTQVRNNYVFSEENLKKFKQELTEMVEMPEQPHLQPIDKKKAADQASAAAAMAASTANGQGANVTGAKKKYKFYRVQKNKVGKDGAAGPPPKKFIPFVKTIPKKTALVGKICHDCQIIPSKQDNKYSEILSKRNRIQPEKARPKVTLLEEIPGVIQSNAGPSIRGNNTSVFLRSSAAKAGAGGIGGKSGEGRAIRMPKKDLLDLLFRLFEEYEYWSMKGLKERTRQPESYLKESLESIANLIKKGPYTSKYNLKPEYKRLRDAERAARLGLVTNDDENKSGDDDDDEDDDIEMEDVI</sequence>
<feature type="domain" description="TFIIF beta subunit N-terminal" evidence="12">
    <location>
        <begin position="74"/>
        <end position="257"/>
    </location>
</feature>
<dbReference type="InterPro" id="IPR036388">
    <property type="entry name" value="WH-like_DNA-bd_sf"/>
</dbReference>
<comment type="similarity">
    <text evidence="2">Belongs to the TFIIF beta subunit family.</text>
</comment>
<evidence type="ECO:0000256" key="8">
    <source>
        <dbReference type="ARBA" id="ARBA00081473"/>
    </source>
</evidence>
<evidence type="ECO:0000256" key="5">
    <source>
        <dbReference type="ARBA" id="ARBA00023125"/>
    </source>
</evidence>
<dbReference type="InterPro" id="IPR040450">
    <property type="entry name" value="TFIIF_beta_HTH"/>
</dbReference>
<dbReference type="CDD" id="cd07980">
    <property type="entry name" value="TFIIF_beta"/>
    <property type="match status" value="1"/>
</dbReference>
<dbReference type="SUPFAM" id="SSF50916">
    <property type="entry name" value="Rap30/74 interaction domains"/>
    <property type="match status" value="1"/>
</dbReference>
<keyword evidence="14" id="KW-1185">Reference proteome</keyword>
<feature type="compositionally biased region" description="Acidic residues" evidence="10">
    <location>
        <begin position="419"/>
        <end position="434"/>
    </location>
</feature>
<gene>
    <name evidence="13" type="ORF">CLIB1423_17S02212</name>
</gene>
<dbReference type="FunFam" id="1.10.10.10:FF:000035">
    <property type="entry name" value="General transcription factor IIF subunit 2"/>
    <property type="match status" value="1"/>
</dbReference>
<comment type="caution">
    <text evidence="13">The sequence shown here is derived from an EMBL/GenBank/DDBJ whole genome shotgun (WGS) entry which is preliminary data.</text>
</comment>
<dbReference type="Gene3D" id="1.10.10.10">
    <property type="entry name" value="Winged helix-like DNA-binding domain superfamily/Winged helix DNA-binding domain"/>
    <property type="match status" value="1"/>
</dbReference>
<evidence type="ECO:0000256" key="2">
    <source>
        <dbReference type="ARBA" id="ARBA00009543"/>
    </source>
</evidence>
<feature type="compositionally biased region" description="Acidic residues" evidence="10">
    <location>
        <begin position="42"/>
        <end position="56"/>
    </location>
</feature>
<evidence type="ECO:0000256" key="7">
    <source>
        <dbReference type="ARBA" id="ARBA00023242"/>
    </source>
</evidence>
<name>A0A9P0W031_9ASCO</name>
<evidence type="ECO:0000256" key="6">
    <source>
        <dbReference type="ARBA" id="ARBA00023163"/>
    </source>
</evidence>
<evidence type="ECO:0000259" key="11">
    <source>
        <dbReference type="Pfam" id="PF02270"/>
    </source>
</evidence>
<dbReference type="Pfam" id="PF17683">
    <property type="entry name" value="TFIIF_beta_N"/>
    <property type="match status" value="1"/>
</dbReference>
<dbReference type="GO" id="GO:0003677">
    <property type="term" value="F:DNA binding"/>
    <property type="evidence" value="ECO:0007669"/>
    <property type="project" value="UniProtKB-KW"/>
</dbReference>
<evidence type="ECO:0000259" key="12">
    <source>
        <dbReference type="Pfam" id="PF17683"/>
    </source>
</evidence>
<dbReference type="PANTHER" id="PTHR10445:SF0">
    <property type="entry name" value="GENERAL TRANSCRIPTION FACTOR IIF SUBUNIT 2"/>
    <property type="match status" value="1"/>
</dbReference>
<evidence type="ECO:0000256" key="3">
    <source>
        <dbReference type="ARBA" id="ARBA00021453"/>
    </source>
</evidence>
<organism evidence="13 14">
    <name type="scientific">[Candida] railenensis</name>
    <dbReference type="NCBI Taxonomy" id="45579"/>
    <lineage>
        <taxon>Eukaryota</taxon>
        <taxon>Fungi</taxon>
        <taxon>Dikarya</taxon>
        <taxon>Ascomycota</taxon>
        <taxon>Saccharomycotina</taxon>
        <taxon>Pichiomycetes</taxon>
        <taxon>Debaryomycetaceae</taxon>
        <taxon>Kurtzmaniella</taxon>
    </lineage>
</organism>
<reference evidence="13" key="1">
    <citation type="submission" date="2022-03" db="EMBL/GenBank/DDBJ databases">
        <authorList>
            <person name="Legras J.-L."/>
            <person name="Devillers H."/>
            <person name="Grondin C."/>
        </authorList>
    </citation>
    <scope>NUCLEOTIDE SEQUENCE</scope>
    <source>
        <strain evidence="13">CLIB 1423</strain>
    </source>
</reference>
<keyword evidence="6" id="KW-0804">Transcription</keyword>
<dbReference type="OrthoDB" id="26094at2759"/>
<evidence type="ECO:0000256" key="4">
    <source>
        <dbReference type="ARBA" id="ARBA00023015"/>
    </source>
</evidence>
<dbReference type="InterPro" id="IPR040504">
    <property type="entry name" value="TFIIF_beta_N"/>
</dbReference>
<protein>
    <recommendedName>
        <fullName evidence="3">Transcription initiation factor IIF subunit beta</fullName>
    </recommendedName>
    <alternativeName>
        <fullName evidence="9">TFIIF medium subunit</fullName>
    </alternativeName>
    <alternativeName>
        <fullName evidence="8">TFIIF-beta</fullName>
    </alternativeName>
</protein>